<dbReference type="Proteomes" id="UP000054770">
    <property type="component" value="Unassembled WGS sequence"/>
</dbReference>
<feature type="region of interest" description="Disordered" evidence="1">
    <location>
        <begin position="518"/>
        <end position="623"/>
    </location>
</feature>
<dbReference type="InterPro" id="IPR044016">
    <property type="entry name" value="Big_13"/>
</dbReference>
<keyword evidence="4" id="KW-1185">Reference proteome</keyword>
<feature type="region of interest" description="Disordered" evidence="1">
    <location>
        <begin position="671"/>
        <end position="693"/>
    </location>
</feature>
<reference evidence="3" key="1">
    <citation type="submission" date="2016-01" db="EMBL/GenBank/DDBJ databases">
        <authorList>
            <person name="Peeters C."/>
        </authorList>
    </citation>
    <scope>NUCLEOTIDE SEQUENCE [LARGE SCALE GENOMIC DNA]</scope>
    <source>
        <strain evidence="3">LMG 22940</strain>
    </source>
</reference>
<comment type="caution">
    <text evidence="3">The sequence shown here is derived from an EMBL/GenBank/DDBJ whole genome shotgun (WGS) entry which is preliminary data.</text>
</comment>
<gene>
    <name evidence="3" type="ORF">AWB68_00715</name>
</gene>
<evidence type="ECO:0000256" key="1">
    <source>
        <dbReference type="SAM" id="MobiDB-lite"/>
    </source>
</evidence>
<dbReference type="EMBL" id="FCON02000005">
    <property type="protein sequence ID" value="SAL20088.1"/>
    <property type="molecule type" value="Genomic_DNA"/>
</dbReference>
<feature type="compositionally biased region" description="Basic and acidic residues" evidence="1">
    <location>
        <begin position="671"/>
        <end position="681"/>
    </location>
</feature>
<protein>
    <submittedName>
        <fullName evidence="3">Hemolysin-type calcium-binding region</fullName>
    </submittedName>
</protein>
<proteinExistence type="predicted"/>
<feature type="domain" description="Bacterial Ig-like" evidence="2">
    <location>
        <begin position="10"/>
        <end position="69"/>
    </location>
</feature>
<evidence type="ECO:0000313" key="4">
    <source>
        <dbReference type="Proteomes" id="UP000054770"/>
    </source>
</evidence>
<feature type="compositionally biased region" description="Basic residues" evidence="1">
    <location>
        <begin position="535"/>
        <end position="549"/>
    </location>
</feature>
<dbReference type="Pfam" id="PF19077">
    <property type="entry name" value="Big_13"/>
    <property type="match status" value="3"/>
</dbReference>
<feature type="domain" description="Bacterial Ig-like" evidence="2">
    <location>
        <begin position="118"/>
        <end position="192"/>
    </location>
</feature>
<dbReference type="AlphaFoldDB" id="A0A158FJM7"/>
<feature type="compositionally biased region" description="Basic and acidic residues" evidence="1">
    <location>
        <begin position="550"/>
        <end position="566"/>
    </location>
</feature>
<feature type="compositionally biased region" description="Basic and acidic residues" evidence="1">
    <location>
        <begin position="581"/>
        <end position="623"/>
    </location>
</feature>
<name>A0A158FJM7_9BURK</name>
<dbReference type="NCBIfam" id="NF033510">
    <property type="entry name" value="Ca_tandemer"/>
    <property type="match status" value="3"/>
</dbReference>
<organism evidence="3 4">
    <name type="scientific">Caballeronia choica</name>
    <dbReference type="NCBI Taxonomy" id="326476"/>
    <lineage>
        <taxon>Bacteria</taxon>
        <taxon>Pseudomonadati</taxon>
        <taxon>Pseudomonadota</taxon>
        <taxon>Betaproteobacteria</taxon>
        <taxon>Burkholderiales</taxon>
        <taxon>Burkholderiaceae</taxon>
        <taxon>Caballeronia</taxon>
    </lineage>
</organism>
<feature type="domain" description="Bacterial Ig-like" evidence="2">
    <location>
        <begin position="214"/>
        <end position="300"/>
    </location>
</feature>
<dbReference type="OrthoDB" id="8824730at2"/>
<evidence type="ECO:0000259" key="2">
    <source>
        <dbReference type="Pfam" id="PF19077"/>
    </source>
</evidence>
<dbReference type="Gene3D" id="3.30.420.430">
    <property type="match status" value="4"/>
</dbReference>
<evidence type="ECO:0000313" key="3">
    <source>
        <dbReference type="EMBL" id="SAL20088.1"/>
    </source>
</evidence>
<sequence>MATHALRVRTTDDARPIIAGSNAIPGDTISVFDNGVFIGAGVVDINGNWRFTPTNMLANGPHTFTATETSSRTGLTGLPSDGVSVVISSSSTPVAPEAPAAPTIIGALDAVGAIQGNIANGGQTDDTQPAFLGTGHAGDIVKLYDGSHLIGSTIAGSDGRWMIKPSAPLGQGSHTIHATDTNAAGVVSAFSSDYVVTISAGTAQTPAITSVYDHVGNHTGNIASGGQTDDTHPTISGTGHAGDVINVLDAGTPLGVTTVDSNGNWSFTPSYPLANGNHYIVAVASSAGQPASAPSAPVTFTVQPDKRTIDFLVDAAGPVQGNVENGGTGDDSNATLKGHGTPGDMISCYVNGTLVNGVRVESDGTYTIHLKDLNPGNLTITTRSSSGASSDPFVYHLQSSATDVPTIDYLVDAVGAVQGNVSSGGVTDDVNGVLKGHSQAGDVLKIYDGVTLLGAVQVSNAGEWSFQLNNMASGTHSFHAVSFKGGAESATFPVTFGTPAAGAPTIDAIVDHAGPVTGNIAPGGATDDTPSHPLRQGRPRRRHRHCLRQRHGDRLGHRQGRRHLELHAGQSARRRFAQPHCHRDESVDRRDQSGFDRRFDQRRYGGSERSAFDPGRRSRGLDSRCDRSRFHHRRFPGAVPRQRRRSGQYRQGLRQRYAGRLDYRRRQRQLEFRTRPSDGQRRARHHLHRDQVEHRRVQRNVGRVPLHRRNSGASVCARHG</sequence>
<accession>A0A158FJM7</accession>